<dbReference type="Proteomes" id="UP000244948">
    <property type="component" value="Unassembled WGS sequence"/>
</dbReference>
<evidence type="ECO:0000256" key="1">
    <source>
        <dbReference type="ARBA" id="ARBA00023015"/>
    </source>
</evidence>
<feature type="domain" description="HTH iclR-type" evidence="4">
    <location>
        <begin position="23"/>
        <end position="83"/>
    </location>
</feature>
<keyword evidence="3" id="KW-0804">Transcription</keyword>
<dbReference type="InterPro" id="IPR029016">
    <property type="entry name" value="GAF-like_dom_sf"/>
</dbReference>
<dbReference type="PROSITE" id="PS51078">
    <property type="entry name" value="ICLR_ED"/>
    <property type="match status" value="1"/>
</dbReference>
<dbReference type="SUPFAM" id="SSF46785">
    <property type="entry name" value="Winged helix' DNA-binding domain"/>
    <property type="match status" value="1"/>
</dbReference>
<dbReference type="Gene3D" id="3.30.450.40">
    <property type="match status" value="1"/>
</dbReference>
<dbReference type="InterPro" id="IPR036388">
    <property type="entry name" value="WH-like_DNA-bd_sf"/>
</dbReference>
<keyword evidence="1" id="KW-0805">Transcription regulation</keyword>
<dbReference type="SUPFAM" id="SSF55781">
    <property type="entry name" value="GAF domain-like"/>
    <property type="match status" value="1"/>
</dbReference>
<comment type="caution">
    <text evidence="6">The sequence shown here is derived from an EMBL/GenBank/DDBJ whole genome shotgun (WGS) entry which is preliminary data.</text>
</comment>
<evidence type="ECO:0000256" key="2">
    <source>
        <dbReference type="ARBA" id="ARBA00023125"/>
    </source>
</evidence>
<organism evidence="6 7">
    <name type="scientific">Ignatzschineria indica</name>
    <dbReference type="NCBI Taxonomy" id="472583"/>
    <lineage>
        <taxon>Bacteria</taxon>
        <taxon>Pseudomonadati</taxon>
        <taxon>Pseudomonadota</taxon>
        <taxon>Gammaproteobacteria</taxon>
        <taxon>Cardiobacteriales</taxon>
        <taxon>Ignatzschineriaceae</taxon>
        <taxon>Ignatzschineria</taxon>
    </lineage>
</organism>
<proteinExistence type="predicted"/>
<dbReference type="PANTHER" id="PTHR30136">
    <property type="entry name" value="HELIX-TURN-HELIX TRANSCRIPTIONAL REGULATOR, ICLR FAMILY"/>
    <property type="match status" value="1"/>
</dbReference>
<dbReference type="Pfam" id="PF09339">
    <property type="entry name" value="HTH_IclR"/>
    <property type="match status" value="1"/>
</dbReference>
<dbReference type="InterPro" id="IPR050707">
    <property type="entry name" value="HTH_MetabolicPath_Reg"/>
</dbReference>
<evidence type="ECO:0000313" key="7">
    <source>
        <dbReference type="Proteomes" id="UP000244948"/>
    </source>
</evidence>
<dbReference type="InterPro" id="IPR005471">
    <property type="entry name" value="Tscrpt_reg_IclR_N"/>
</dbReference>
<dbReference type="InterPro" id="IPR012794">
    <property type="entry name" value="PcaR_PcaU"/>
</dbReference>
<evidence type="ECO:0000259" key="5">
    <source>
        <dbReference type="PROSITE" id="PS51078"/>
    </source>
</evidence>
<evidence type="ECO:0000259" key="4">
    <source>
        <dbReference type="PROSITE" id="PS51077"/>
    </source>
</evidence>
<dbReference type="PANTHER" id="PTHR30136:SF34">
    <property type="entry name" value="TRANSCRIPTIONAL REGULATOR"/>
    <property type="match status" value="1"/>
</dbReference>
<dbReference type="Pfam" id="PF01614">
    <property type="entry name" value="IclR_C"/>
    <property type="match status" value="1"/>
</dbReference>
<sequence>MQNNYMEELSPLLEQYAEDPDFITAFARGLVIFQVLSNSKRPQSISDIAKITGFPRATVRRGLYTLVKLGYVSQNDREYTLTSKILTLSHSFISSQSLPNAAQPILENITKEVDEASSMAVLAQSNIVYIARSSENTQRIMSNTLAIGSQLPACCTSMGRVLLAAEPKERQIELLAQHQLKIYTPNTIHTEEDLLAELEKIKEQGYAIIDQELEIGLRSIAVPVYDKSGAIIAAINISTHAMRNSVEDMINKFLPVLQRSAQLLRTFL</sequence>
<evidence type="ECO:0000313" key="6">
    <source>
        <dbReference type="EMBL" id="PWD83225.1"/>
    </source>
</evidence>
<dbReference type="NCBIfam" id="TIGR02431">
    <property type="entry name" value="pcaR_pcaU"/>
    <property type="match status" value="1"/>
</dbReference>
<dbReference type="GO" id="GO:0045893">
    <property type="term" value="P:positive regulation of DNA-templated transcription"/>
    <property type="evidence" value="ECO:0007669"/>
    <property type="project" value="InterPro"/>
</dbReference>
<dbReference type="EMBL" id="QEWR01000003">
    <property type="protein sequence ID" value="PWD83225.1"/>
    <property type="molecule type" value="Genomic_DNA"/>
</dbReference>
<dbReference type="PROSITE" id="PS51077">
    <property type="entry name" value="HTH_ICLR"/>
    <property type="match status" value="1"/>
</dbReference>
<dbReference type="SMART" id="SM00346">
    <property type="entry name" value="HTH_ICLR"/>
    <property type="match status" value="1"/>
</dbReference>
<dbReference type="RefSeq" id="WP_109236423.1">
    <property type="nucleotide sequence ID" value="NZ_BMXZ01000002.1"/>
</dbReference>
<dbReference type="GO" id="GO:0003677">
    <property type="term" value="F:DNA binding"/>
    <property type="evidence" value="ECO:0007669"/>
    <property type="project" value="UniProtKB-KW"/>
</dbReference>
<dbReference type="GO" id="GO:0046278">
    <property type="term" value="P:3,4-dihydroxybenzoate metabolic process"/>
    <property type="evidence" value="ECO:0007669"/>
    <property type="project" value="InterPro"/>
</dbReference>
<dbReference type="GO" id="GO:0045892">
    <property type="term" value="P:negative regulation of DNA-templated transcription"/>
    <property type="evidence" value="ECO:0007669"/>
    <property type="project" value="TreeGrafter"/>
</dbReference>
<accession>A0A2U2AK66</accession>
<name>A0A2U2AK66_9GAMM</name>
<protein>
    <submittedName>
        <fullName evidence="6">IclR family transcriptional regulator</fullName>
    </submittedName>
</protein>
<dbReference type="AlphaFoldDB" id="A0A2U2AK66"/>
<feature type="domain" description="IclR-ED" evidence="5">
    <location>
        <begin position="84"/>
        <end position="268"/>
    </location>
</feature>
<keyword evidence="2" id="KW-0238">DNA-binding</keyword>
<gene>
    <name evidence="6" type="ORF">DC082_07405</name>
</gene>
<evidence type="ECO:0000256" key="3">
    <source>
        <dbReference type="ARBA" id="ARBA00023163"/>
    </source>
</evidence>
<reference evidence="6 7" key="1">
    <citation type="journal article" date="2018" name="Genome Announc.">
        <title>Ignatzschineria cameli sp. nov., isolated from necrotic foot tissue of dromedaries (Camelus dromedarius) and associated maggots (Wohlfahrtia species) in Dubai.</title>
        <authorList>
            <person name="Tsang C.C."/>
            <person name="Tang J.Y."/>
            <person name="Fong J.Y."/>
            <person name="Kinne J."/>
            <person name="Lee H.H."/>
            <person name="Joseph M."/>
            <person name="Jose S."/>
            <person name="Schuster R.K."/>
            <person name="Tang Y."/>
            <person name="Sivakumar S."/>
            <person name="Chen J.H."/>
            <person name="Teng J.L."/>
            <person name="Lau S.K."/>
            <person name="Wernery U."/>
            <person name="Woo P.C."/>
        </authorList>
    </citation>
    <scope>NUCLEOTIDE SEQUENCE [LARGE SCALE GENOMIC DNA]</scope>
    <source>
        <strain evidence="6 7">KCTC 22643</strain>
    </source>
</reference>
<dbReference type="InterPro" id="IPR014757">
    <property type="entry name" value="Tscrpt_reg_IclR_C"/>
</dbReference>
<dbReference type="GO" id="GO:0003700">
    <property type="term" value="F:DNA-binding transcription factor activity"/>
    <property type="evidence" value="ECO:0007669"/>
    <property type="project" value="TreeGrafter"/>
</dbReference>
<keyword evidence="7" id="KW-1185">Reference proteome</keyword>
<dbReference type="Gene3D" id="1.10.10.10">
    <property type="entry name" value="Winged helix-like DNA-binding domain superfamily/Winged helix DNA-binding domain"/>
    <property type="match status" value="1"/>
</dbReference>
<dbReference type="InterPro" id="IPR036390">
    <property type="entry name" value="WH_DNA-bd_sf"/>
</dbReference>